<dbReference type="InterPro" id="IPR005543">
    <property type="entry name" value="PASTA_dom"/>
</dbReference>
<keyword evidence="2" id="KW-0808">Transferase</keyword>
<dbReference type="EMBL" id="CABEHT010000001">
    <property type="protein sequence ID" value="VTS14578.1"/>
    <property type="molecule type" value="Genomic_DNA"/>
</dbReference>
<evidence type="ECO:0000256" key="1">
    <source>
        <dbReference type="ARBA" id="ARBA00004162"/>
    </source>
</evidence>
<accession>A0A4U9XP93</accession>
<reference evidence="2 3" key="1">
    <citation type="submission" date="2019-05" db="EMBL/GenBank/DDBJ databases">
        <authorList>
            <consortium name="Pathogen Informatics"/>
        </authorList>
    </citation>
    <scope>NUCLEOTIDE SEQUENCE [LARGE SCALE GENOMIC DNA]</scope>
    <source>
        <strain evidence="2 3">NCTC5386</strain>
    </source>
</reference>
<evidence type="ECO:0000313" key="3">
    <source>
        <dbReference type="Proteomes" id="UP000394068"/>
    </source>
</evidence>
<organism evidence="2 3">
    <name type="scientific">Streptococcus pseudoporcinus</name>
    <dbReference type="NCBI Taxonomy" id="361101"/>
    <lineage>
        <taxon>Bacteria</taxon>
        <taxon>Bacillati</taxon>
        <taxon>Bacillota</taxon>
        <taxon>Bacilli</taxon>
        <taxon>Lactobacillales</taxon>
        <taxon>Streptococcaceae</taxon>
        <taxon>Streptococcus</taxon>
    </lineage>
</organism>
<keyword evidence="2" id="KW-0418">Kinase</keyword>
<gene>
    <name evidence="2" type="ORF">NCTC5386_01248</name>
</gene>
<dbReference type="CDD" id="cd06577">
    <property type="entry name" value="PASTA_pknB"/>
    <property type="match status" value="1"/>
</dbReference>
<dbReference type="Proteomes" id="UP000394068">
    <property type="component" value="Unassembled WGS sequence"/>
</dbReference>
<dbReference type="RefSeq" id="WP_077323579.1">
    <property type="nucleotide sequence ID" value="NZ_CABEHT010000001.1"/>
</dbReference>
<evidence type="ECO:0000313" key="2">
    <source>
        <dbReference type="EMBL" id="VTS14578.1"/>
    </source>
</evidence>
<proteinExistence type="predicted"/>
<dbReference type="GO" id="GO:0016301">
    <property type="term" value="F:kinase activity"/>
    <property type="evidence" value="ECO:0007669"/>
    <property type="project" value="UniProtKB-KW"/>
</dbReference>
<dbReference type="AlphaFoldDB" id="A0A4U9XP93"/>
<comment type="subcellular location">
    <subcellularLocation>
        <location evidence="1">Cell membrane</location>
        <topology evidence="1">Single-pass membrane protein</topology>
    </subcellularLocation>
</comment>
<name>A0A4U9XP93_9STRE</name>
<protein>
    <submittedName>
        <fullName evidence="2">PnkB-like serine/threonine kinase protein</fullName>
    </submittedName>
</protein>
<sequence length="170" mass="19378">MARKIKLSKSLGRLAKVISIIPDTTELIGKGMDNGRPIVEKYMDQKQQREEGLKSLDNVISLPLAQARSHLEKQGFVVATIPARPNKKWLKASLDEVVIMSPKSGKLPLGSLVKLYYITYDVLEKSQEILDQENLRIVERNQKIASIFESLKHAKFPLRKKRVWDKSLLD</sequence>